<dbReference type="Proteomes" id="UP000222542">
    <property type="component" value="Unassembled WGS sequence"/>
</dbReference>
<reference evidence="12 13" key="1">
    <citation type="journal article" date="2014" name="Nat. Genet.">
        <title>Genome sequence of the hot pepper provides insights into the evolution of pungency in Capsicum species.</title>
        <authorList>
            <person name="Kim S."/>
            <person name="Park M."/>
            <person name="Yeom S.I."/>
            <person name="Kim Y.M."/>
            <person name="Lee J.M."/>
            <person name="Lee H.A."/>
            <person name="Seo E."/>
            <person name="Choi J."/>
            <person name="Cheong K."/>
            <person name="Kim K.T."/>
            <person name="Jung K."/>
            <person name="Lee G.W."/>
            <person name="Oh S.K."/>
            <person name="Bae C."/>
            <person name="Kim S.B."/>
            <person name="Lee H.Y."/>
            <person name="Kim S.Y."/>
            <person name="Kim M.S."/>
            <person name="Kang B.C."/>
            <person name="Jo Y.D."/>
            <person name="Yang H.B."/>
            <person name="Jeong H.J."/>
            <person name="Kang W.H."/>
            <person name="Kwon J.K."/>
            <person name="Shin C."/>
            <person name="Lim J.Y."/>
            <person name="Park J.H."/>
            <person name="Huh J.H."/>
            <person name="Kim J.S."/>
            <person name="Kim B.D."/>
            <person name="Cohen O."/>
            <person name="Paran I."/>
            <person name="Suh M.C."/>
            <person name="Lee S.B."/>
            <person name="Kim Y.K."/>
            <person name="Shin Y."/>
            <person name="Noh S.J."/>
            <person name="Park J."/>
            <person name="Seo Y.S."/>
            <person name="Kwon S.Y."/>
            <person name="Kim H.A."/>
            <person name="Park J.M."/>
            <person name="Kim H.J."/>
            <person name="Choi S.B."/>
            <person name="Bosland P.W."/>
            <person name="Reeves G."/>
            <person name="Jo S.H."/>
            <person name="Lee B.W."/>
            <person name="Cho H.T."/>
            <person name="Choi H.S."/>
            <person name="Lee M.S."/>
            <person name="Yu Y."/>
            <person name="Do Choi Y."/>
            <person name="Park B.S."/>
            <person name="van Deynze A."/>
            <person name="Ashrafi H."/>
            <person name="Hill T."/>
            <person name="Kim W.T."/>
            <person name="Pai H.S."/>
            <person name="Ahn H.K."/>
            <person name="Yeam I."/>
            <person name="Giovannoni J.J."/>
            <person name="Rose J.K."/>
            <person name="Sorensen I."/>
            <person name="Lee S.J."/>
            <person name="Kim R.W."/>
            <person name="Choi I.Y."/>
            <person name="Choi B.S."/>
            <person name="Lim J.S."/>
            <person name="Lee Y.H."/>
            <person name="Choi D."/>
        </authorList>
    </citation>
    <scope>NUCLEOTIDE SEQUENCE [LARGE SCALE GENOMIC DNA]</scope>
    <source>
        <strain evidence="13">cv. CM334</strain>
    </source>
</reference>
<evidence type="ECO:0000256" key="2">
    <source>
        <dbReference type="ARBA" id="ARBA00007571"/>
    </source>
</evidence>
<feature type="domain" description="N-(5'phosphoribosyl) anthranilate isomerase (PRAI)" evidence="9">
    <location>
        <begin position="568"/>
        <end position="634"/>
    </location>
</feature>
<feature type="region of interest" description="Disordered" evidence="8">
    <location>
        <begin position="355"/>
        <end position="382"/>
    </location>
</feature>
<evidence type="ECO:0000313" key="13">
    <source>
        <dbReference type="Proteomes" id="UP000222542"/>
    </source>
</evidence>
<dbReference type="AlphaFoldDB" id="A0A2G3A821"/>
<dbReference type="Pfam" id="PF00697">
    <property type="entry name" value="PRAI"/>
    <property type="match status" value="2"/>
</dbReference>
<evidence type="ECO:0000256" key="5">
    <source>
        <dbReference type="ARBA" id="ARBA00022822"/>
    </source>
</evidence>
<dbReference type="Pfam" id="PF23269">
    <property type="entry name" value="DUF7074"/>
    <property type="match status" value="1"/>
</dbReference>
<keyword evidence="7 12" id="KW-0413">Isomerase</keyword>
<evidence type="ECO:0000256" key="3">
    <source>
        <dbReference type="ARBA" id="ARBA00012572"/>
    </source>
</evidence>
<evidence type="ECO:0000256" key="1">
    <source>
        <dbReference type="ARBA" id="ARBA00004664"/>
    </source>
</evidence>
<dbReference type="Gene3D" id="3.20.20.70">
    <property type="entry name" value="Aldolase class I"/>
    <property type="match status" value="2"/>
</dbReference>
<evidence type="ECO:0000313" key="12">
    <source>
        <dbReference type="EMBL" id="PHT90409.1"/>
    </source>
</evidence>
<evidence type="ECO:0000256" key="7">
    <source>
        <dbReference type="ARBA" id="ARBA00023235"/>
    </source>
</evidence>
<feature type="domain" description="N-(5'phosphoribosyl) anthranilate isomerase (PRAI)" evidence="9">
    <location>
        <begin position="62"/>
        <end position="196"/>
    </location>
</feature>
<accession>A0A2G3A821</accession>
<dbReference type="InterPro" id="IPR013785">
    <property type="entry name" value="Aldolase_TIM"/>
</dbReference>
<protein>
    <recommendedName>
        <fullName evidence="3">phosphoribosylanthranilate isomerase</fullName>
        <ecNumber evidence="3">5.3.1.24</ecNumber>
    </recommendedName>
</protein>
<dbReference type="GO" id="GO:0004640">
    <property type="term" value="F:phosphoribosylanthranilate isomerase activity"/>
    <property type="evidence" value="ECO:0007669"/>
    <property type="project" value="UniProtKB-EC"/>
</dbReference>
<evidence type="ECO:0000256" key="4">
    <source>
        <dbReference type="ARBA" id="ARBA00022605"/>
    </source>
</evidence>
<keyword evidence="13" id="KW-1185">Reference proteome</keyword>
<keyword evidence="5" id="KW-0822">Tryptophan biosynthesis</keyword>
<evidence type="ECO:0000256" key="8">
    <source>
        <dbReference type="SAM" id="MobiDB-lite"/>
    </source>
</evidence>
<comment type="caution">
    <text evidence="12">The sequence shown here is derived from an EMBL/GenBank/DDBJ whole genome shotgun (WGS) entry which is preliminary data.</text>
</comment>
<dbReference type="SUPFAM" id="SSF51366">
    <property type="entry name" value="Ribulose-phoshate binding barrel"/>
    <property type="match status" value="2"/>
</dbReference>
<dbReference type="InterPro" id="IPR011060">
    <property type="entry name" value="RibuloseP-bd_barrel"/>
</dbReference>
<proteinExistence type="inferred from homology"/>
<keyword evidence="6" id="KW-0057">Aromatic amino acid biosynthesis</keyword>
<dbReference type="PANTHER" id="PTHR42894:SF1">
    <property type="entry name" value="N-(5'-PHOSPHORIBOSYL)ANTHRANILATE ISOMERASE"/>
    <property type="match status" value="1"/>
</dbReference>
<dbReference type="InterPro" id="IPR001240">
    <property type="entry name" value="PRAI_dom"/>
</dbReference>
<dbReference type="GO" id="GO:0000162">
    <property type="term" value="P:L-tryptophan biosynthetic process"/>
    <property type="evidence" value="ECO:0007669"/>
    <property type="project" value="UniProtKB-UniPathway"/>
</dbReference>
<reference evidence="12 13" key="2">
    <citation type="journal article" date="2017" name="Genome Biol.">
        <title>New reference genome sequences of hot pepper reveal the massive evolution of plant disease-resistance genes by retroduplication.</title>
        <authorList>
            <person name="Kim S."/>
            <person name="Park J."/>
            <person name="Yeom S.I."/>
            <person name="Kim Y.M."/>
            <person name="Seo E."/>
            <person name="Kim K.T."/>
            <person name="Kim M.S."/>
            <person name="Lee J.M."/>
            <person name="Cheong K."/>
            <person name="Shin H.S."/>
            <person name="Kim S.B."/>
            <person name="Han K."/>
            <person name="Lee J."/>
            <person name="Park M."/>
            <person name="Lee H.A."/>
            <person name="Lee H.Y."/>
            <person name="Lee Y."/>
            <person name="Oh S."/>
            <person name="Lee J.H."/>
            <person name="Choi E."/>
            <person name="Choi E."/>
            <person name="Lee S.E."/>
            <person name="Jeon J."/>
            <person name="Kim H."/>
            <person name="Choi G."/>
            <person name="Song H."/>
            <person name="Lee J."/>
            <person name="Lee S.C."/>
            <person name="Kwon J.K."/>
            <person name="Lee H.Y."/>
            <person name="Koo N."/>
            <person name="Hong Y."/>
            <person name="Kim R.W."/>
            <person name="Kang W.H."/>
            <person name="Huh J.H."/>
            <person name="Kang B.C."/>
            <person name="Yang T.J."/>
            <person name="Lee Y.H."/>
            <person name="Bennetzen J.L."/>
            <person name="Choi D."/>
        </authorList>
    </citation>
    <scope>NUCLEOTIDE SEQUENCE [LARGE SCALE GENOMIC DNA]</scope>
    <source>
        <strain evidence="13">cv. CM334</strain>
    </source>
</reference>
<dbReference type="PANTHER" id="PTHR42894">
    <property type="entry name" value="N-(5'-PHOSPHORIBOSYL)ANTHRANILATE ISOMERASE"/>
    <property type="match status" value="1"/>
</dbReference>
<dbReference type="Gramene" id="PHT90409">
    <property type="protein sequence ID" value="PHT90409"/>
    <property type="gene ID" value="T459_05522"/>
</dbReference>
<keyword evidence="4" id="KW-0028">Amino-acid biosynthesis</keyword>
<feature type="domain" description="DUF7075" evidence="11">
    <location>
        <begin position="411"/>
        <end position="533"/>
    </location>
</feature>
<dbReference type="GO" id="GO:0005794">
    <property type="term" value="C:Golgi apparatus"/>
    <property type="evidence" value="ECO:0000318"/>
    <property type="project" value="GO_Central"/>
</dbReference>
<dbReference type="Pfam" id="PF23272">
    <property type="entry name" value="DUF7075"/>
    <property type="match status" value="1"/>
</dbReference>
<dbReference type="HAMAP" id="MF_00135">
    <property type="entry name" value="PRAI"/>
    <property type="match status" value="1"/>
</dbReference>
<dbReference type="InterPro" id="IPR055503">
    <property type="entry name" value="DUF7075"/>
</dbReference>
<dbReference type="InterPro" id="IPR044643">
    <property type="entry name" value="TrpF_fam"/>
</dbReference>
<dbReference type="EC" id="5.3.1.24" evidence="3"/>
<evidence type="ECO:0000259" key="9">
    <source>
        <dbReference type="Pfam" id="PF00697"/>
    </source>
</evidence>
<evidence type="ECO:0000259" key="10">
    <source>
        <dbReference type="Pfam" id="PF23269"/>
    </source>
</evidence>
<dbReference type="EMBL" id="AYRZ02000002">
    <property type="protein sequence ID" value="PHT90409.1"/>
    <property type="molecule type" value="Genomic_DNA"/>
</dbReference>
<feature type="domain" description="DUF7074" evidence="10">
    <location>
        <begin position="272"/>
        <end position="354"/>
    </location>
</feature>
<dbReference type="InterPro" id="IPR055502">
    <property type="entry name" value="DUF7074"/>
</dbReference>
<name>A0A2G3A821_CAPAN</name>
<dbReference type="UniPathway" id="UPA00035">
    <property type="reaction ID" value="UER00042"/>
</dbReference>
<evidence type="ECO:0000259" key="11">
    <source>
        <dbReference type="Pfam" id="PF23272"/>
    </source>
</evidence>
<evidence type="ECO:0000256" key="6">
    <source>
        <dbReference type="ARBA" id="ARBA00023141"/>
    </source>
</evidence>
<gene>
    <name evidence="12" type="ORF">T459_05522</name>
</gene>
<organism evidence="12 13">
    <name type="scientific">Capsicum annuum</name>
    <name type="common">Capsicum pepper</name>
    <dbReference type="NCBI Taxonomy" id="4072"/>
    <lineage>
        <taxon>Eukaryota</taxon>
        <taxon>Viridiplantae</taxon>
        <taxon>Streptophyta</taxon>
        <taxon>Embryophyta</taxon>
        <taxon>Tracheophyta</taxon>
        <taxon>Spermatophyta</taxon>
        <taxon>Magnoliopsida</taxon>
        <taxon>eudicotyledons</taxon>
        <taxon>Gunneridae</taxon>
        <taxon>Pentapetalae</taxon>
        <taxon>asterids</taxon>
        <taxon>lamiids</taxon>
        <taxon>Solanales</taxon>
        <taxon>Solanaceae</taxon>
        <taxon>Solanoideae</taxon>
        <taxon>Capsiceae</taxon>
        <taxon>Capsicum</taxon>
    </lineage>
</organism>
<comment type="pathway">
    <text evidence="1">Amino-acid biosynthesis; L-tryptophan biosynthesis; L-tryptophan from chorismate: step 3/5.</text>
</comment>
<comment type="similarity">
    <text evidence="2">Belongs to the TrpF family.</text>
</comment>
<sequence>MGTQLQPRVIGIPRNQGLLDVKVYSKNRARLRTSTSNRFICTLNQSAQVLAQAEQTESRTLVKMCGITSARDAALAAEAGANFIGMIIWPNSKRSVSLSTAKEISKVAREYGALPVGVFVDDNADTILRASDAADLEFVQQLHGNGSRDAFPVLVGEKRLVYVLHANEDGRLLNAVSVEESSLIDWILVDSAKGGSQLIFVRKVGKNVGSAVNFAVPDWKFQPENLGQNAMALLGNLCFTIFTAFSTFINLNDVDVLETADGGSVTENNLDIGCADPDVFHLLMRAAIEKFKDIHFYPFGKLVRGLNDSSCHMAWRFRLKEGKTAAFYKDYRSFVVSRSEKCTLDVVSIGDYHSGGNARKRKRKNEAGFDGTPGKLDGGFEKATPKTEGEPIALPVFGEAVQEHEPLPLELHVCVGRGSKYLNRTLVMDLSICLSKIYTSSGVDKEGKDLRFYFDFEHLKDSASILDQVQFGSDWKKWHKKDRLSHHLVEDFRITPMKLSGVQDTLIKRKFGSVEPDNCWYRVCEGETESVVQRPWHLFLDKSIPYCCFSVVALYSVSASSLYPKICGKGFNWAQFKLPSIRSKLGWLLAGGIKPENVCEAISALKPDGVDVSSGICGRDGIQKDESRILSFMNEVKSCRL</sequence>